<dbReference type="InterPro" id="IPR002048">
    <property type="entry name" value="EF_hand_dom"/>
</dbReference>
<evidence type="ECO:0000256" key="6">
    <source>
        <dbReference type="SAM" id="MobiDB-lite"/>
    </source>
</evidence>
<evidence type="ECO:0000256" key="1">
    <source>
        <dbReference type="ARBA" id="ARBA00020786"/>
    </source>
</evidence>
<dbReference type="EMBL" id="HBGW01049119">
    <property type="protein sequence ID" value="CAD9580847.1"/>
    <property type="molecule type" value="Transcribed_RNA"/>
</dbReference>
<organism evidence="8">
    <name type="scientific">Zooxanthella nutricula</name>
    <dbReference type="NCBI Taxonomy" id="1333877"/>
    <lineage>
        <taxon>Eukaryota</taxon>
        <taxon>Sar</taxon>
        <taxon>Alveolata</taxon>
        <taxon>Dinophyceae</taxon>
        <taxon>Peridiniales</taxon>
        <taxon>Peridiniales incertae sedis</taxon>
        <taxon>Zooxanthella</taxon>
    </lineage>
</organism>
<reference evidence="8" key="1">
    <citation type="submission" date="2021-01" db="EMBL/GenBank/DDBJ databases">
        <authorList>
            <person name="Corre E."/>
            <person name="Pelletier E."/>
            <person name="Niang G."/>
            <person name="Scheremetjew M."/>
            <person name="Finn R."/>
            <person name="Kale V."/>
            <person name="Holt S."/>
            <person name="Cochrane G."/>
            <person name="Meng A."/>
            <person name="Brown T."/>
            <person name="Cohen L."/>
        </authorList>
    </citation>
    <scope>NUCLEOTIDE SEQUENCE</scope>
    <source>
        <strain evidence="8">RCC3387</strain>
    </source>
</reference>
<dbReference type="PANTHER" id="PTHR23048:SF0">
    <property type="entry name" value="CALMODULIN LIKE 3"/>
    <property type="match status" value="1"/>
</dbReference>
<evidence type="ECO:0000256" key="5">
    <source>
        <dbReference type="ARBA" id="ARBA00022990"/>
    </source>
</evidence>
<dbReference type="InterPro" id="IPR011992">
    <property type="entry name" value="EF-hand-dom_pair"/>
</dbReference>
<dbReference type="AlphaFoldDB" id="A0A7S2KP93"/>
<protein>
    <recommendedName>
        <fullName evidence="1">Calmodulin</fullName>
    </recommendedName>
</protein>
<proteinExistence type="predicted"/>
<dbReference type="Gene3D" id="1.10.238.10">
    <property type="entry name" value="EF-hand"/>
    <property type="match status" value="2"/>
</dbReference>
<feature type="domain" description="EF-hand" evidence="7">
    <location>
        <begin position="256"/>
        <end position="291"/>
    </location>
</feature>
<dbReference type="GO" id="GO:0005509">
    <property type="term" value="F:calcium ion binding"/>
    <property type="evidence" value="ECO:0007669"/>
    <property type="project" value="InterPro"/>
</dbReference>
<keyword evidence="4" id="KW-0106">Calcium</keyword>
<evidence type="ECO:0000256" key="3">
    <source>
        <dbReference type="ARBA" id="ARBA00022737"/>
    </source>
</evidence>
<evidence type="ECO:0000259" key="7">
    <source>
        <dbReference type="PROSITE" id="PS50222"/>
    </source>
</evidence>
<gene>
    <name evidence="8" type="ORF">BRAN1462_LOCUS31269</name>
</gene>
<dbReference type="PANTHER" id="PTHR23048">
    <property type="entry name" value="MYOSIN LIGHT CHAIN 1, 3"/>
    <property type="match status" value="1"/>
</dbReference>
<keyword evidence="5" id="KW-0007">Acetylation</keyword>
<feature type="region of interest" description="Disordered" evidence="6">
    <location>
        <begin position="1"/>
        <end position="66"/>
    </location>
</feature>
<dbReference type="SUPFAM" id="SSF47473">
    <property type="entry name" value="EF-hand"/>
    <property type="match status" value="1"/>
</dbReference>
<keyword evidence="2" id="KW-0479">Metal-binding</keyword>
<name>A0A7S2KP93_9DINO</name>
<dbReference type="InterPro" id="IPR018247">
    <property type="entry name" value="EF_Hand_1_Ca_BS"/>
</dbReference>
<keyword evidence="3" id="KW-0677">Repeat</keyword>
<sequence length="777" mass="87441">MTQFGASTLLEPRIGPVSPIGRSDMSSVMAGGDAEAKKAKNTMLSDSLGLRKKKRSPREAKGPARMSARGREMLMPVPAGIVFATDKEAKQAAKPEDPETWPERLRTAALQVCHKLSTTQFVTLTRLEDMLKLAGHSTVWSEVVGKIVSRLPSLAGGWLSASATFSFVCEYEEKIMSDVQREFKLAAGESETISFTTLEDLVDRLGYTPLPHSLIAILQEAADIAAEPWLGRDAISLSTFEAFVQLLTERDGFSQAEVAGLDRAFTRFDRDDSGTIDPEELQPILCWLGCCAHENVTAQLEEVMRAEGSMDRARFRTLLRQHRALQYAHTHALFERYCSPELTVAPADLVRMFKKLRLSLLPETLWEVVEECELPHDAFGFTDFWSVLQGLRQREGFHSRELKEIGDTFRRFDRYGKGELFTRSLPNALRWMGHLLGQHSTARVDWKPEYGGRARITQAEFLKVVRDHTEADILSLREAFRQVAPEGGACPLPMSKLKATLEKLNKAYTQDCDDVIRKTMVQKWLRKANATFDFEEFRHVVARCRERARDRLRANQGFTDAEVTRLRKLFSQKLADCDNTAKETLPPAALIELFKIVTPMVEKSPEARNMLKKAINIHEDDHGSLDLPAFLKVMRTFEDLIEEEQSVGTPMVKQELGIPVVQVDDFLDIFSDYIRNGPQSLTAQDMRMLYSLGKGAPSRVSTALNKVRKSVNSTRVANAAVNAMQFNPLTYDQASRLKEHFLRMQDQKGAAGTVQQFIAFTKALRDVTPEQLDHAVA</sequence>
<dbReference type="InterPro" id="IPR050230">
    <property type="entry name" value="CALM/Myosin/TropC-like"/>
</dbReference>
<dbReference type="GO" id="GO:0016460">
    <property type="term" value="C:myosin II complex"/>
    <property type="evidence" value="ECO:0007669"/>
    <property type="project" value="TreeGrafter"/>
</dbReference>
<dbReference type="PROSITE" id="PS50222">
    <property type="entry name" value="EF_HAND_2"/>
    <property type="match status" value="1"/>
</dbReference>
<evidence type="ECO:0000256" key="2">
    <source>
        <dbReference type="ARBA" id="ARBA00022723"/>
    </source>
</evidence>
<accession>A0A7S2KP93</accession>
<dbReference type="PROSITE" id="PS00018">
    <property type="entry name" value="EF_HAND_1"/>
    <property type="match status" value="1"/>
</dbReference>
<evidence type="ECO:0000256" key="4">
    <source>
        <dbReference type="ARBA" id="ARBA00022837"/>
    </source>
</evidence>
<evidence type="ECO:0000313" key="8">
    <source>
        <dbReference type="EMBL" id="CAD9580847.1"/>
    </source>
</evidence>